<dbReference type="Proteomes" id="UP001589654">
    <property type="component" value="Unassembled WGS sequence"/>
</dbReference>
<protein>
    <submittedName>
        <fullName evidence="1">Uncharacterized protein</fullName>
    </submittedName>
</protein>
<dbReference type="RefSeq" id="WP_290246730.1">
    <property type="nucleotide sequence ID" value="NZ_JAUFQT010000001.1"/>
</dbReference>
<organism evidence="1 2">
    <name type="scientific">Echinicola jeungdonensis</name>
    <dbReference type="NCBI Taxonomy" id="709343"/>
    <lineage>
        <taxon>Bacteria</taxon>
        <taxon>Pseudomonadati</taxon>
        <taxon>Bacteroidota</taxon>
        <taxon>Cytophagia</taxon>
        <taxon>Cytophagales</taxon>
        <taxon>Cyclobacteriaceae</taxon>
        <taxon>Echinicola</taxon>
    </lineage>
</organism>
<evidence type="ECO:0000313" key="2">
    <source>
        <dbReference type="Proteomes" id="UP001589654"/>
    </source>
</evidence>
<accession>A0ABV5J2N0</accession>
<name>A0ABV5J2N0_9BACT</name>
<dbReference type="EMBL" id="JBHMEW010000008">
    <property type="protein sequence ID" value="MFB9210475.1"/>
    <property type="molecule type" value="Genomic_DNA"/>
</dbReference>
<gene>
    <name evidence="1" type="ORF">ACFFUR_01535</name>
</gene>
<proteinExistence type="predicted"/>
<sequence length="42" mass="4718">MLSLIGFVILMLIGATGYHIGEESNKNTYRTSLRVRPTSTLY</sequence>
<reference evidence="1 2" key="1">
    <citation type="submission" date="2024-09" db="EMBL/GenBank/DDBJ databases">
        <authorList>
            <person name="Sun Q."/>
            <person name="Mori K."/>
        </authorList>
    </citation>
    <scope>NUCLEOTIDE SEQUENCE [LARGE SCALE GENOMIC DNA]</scope>
    <source>
        <strain evidence="1 2">CECT 7682</strain>
    </source>
</reference>
<keyword evidence="2" id="KW-1185">Reference proteome</keyword>
<evidence type="ECO:0000313" key="1">
    <source>
        <dbReference type="EMBL" id="MFB9210475.1"/>
    </source>
</evidence>
<comment type="caution">
    <text evidence="1">The sequence shown here is derived from an EMBL/GenBank/DDBJ whole genome shotgun (WGS) entry which is preliminary data.</text>
</comment>